<dbReference type="Pfam" id="PF00017">
    <property type="entry name" value="SH2"/>
    <property type="match status" value="1"/>
</dbReference>
<dbReference type="InterPro" id="IPR001217">
    <property type="entry name" value="STAT"/>
</dbReference>
<sequence>MALWEQIQQLPQEYYHRLRTYYEHRYPIEVRHSLAAFIETNFQINGSPDDLQYQQYVITTINGLVKELDDRVTTNAEKNWLLTQKFSEAALTFKLSNPLELYKIIRDGLTFELQLVHNKMDTNKGAEILQKMNDLFARVSEIAQDYNKMSQESDSVCDNYHKILDNNALIAHYANRGNDPENVQMRQKCEINRQLLDAAFQTTFNNFGQLKLSLSEKSKAIFQDLELMQKRIVMEELDNWKREQQLAGNGAKFDAATLDTIQDWCQSLAELIWKSRQIITKAKSIIENNELLLTQPDNILPQLQQNFSDLLKTMIKRTFVIEKQPPQVMKTSTRFPTTARLLVGVPLGVHMSPPQVTVTIISEQQALTLYQQSEIVKPFKDNSGDLINNTGTMEYQQAAKQLTVSFRNMQLKKIRRTEKKGTESVMDEKFCLLFQSHFQIGGDLFHVLTFSLPVAVIVHGNQEAHALATVTWDNAFSLPDREPFKVPDKVPWPKVAETLSVKFYSYTGKALDEDNLHFLAEKAFRGQYNENSMLTYAQFSKDPLPERNFTFWEWFYAIMKLTRDHLKGPWKDGAIMGFVKKNIAEEMLSKTCLGTFLLRFSDSELGGITIAWIGYNNDNFEVLSLQPFTAKDIGVRALPDRIADLNYLVYLYPNTPKEQIFQKYYTPYSDTSTTPSGYVKPLLVTHVPGWSNNFANAPSMPARPDSVASSYAPSMATTVPMEALDMNDMNELISNYLPQIQLMD</sequence>
<dbReference type="Gene3D" id="1.10.532.10">
    <property type="entry name" value="STAT transcription factor, N-terminal domain"/>
    <property type="match status" value="1"/>
</dbReference>
<evidence type="ECO:0000256" key="7">
    <source>
        <dbReference type="ARBA" id="ARBA00023015"/>
    </source>
</evidence>
<keyword evidence="16" id="KW-1185">Reference proteome</keyword>
<evidence type="ECO:0000313" key="16">
    <source>
        <dbReference type="Proteomes" id="UP001154078"/>
    </source>
</evidence>
<proteinExistence type="inferred from homology"/>
<keyword evidence="4 13" id="KW-0963">Cytoplasm</keyword>
<dbReference type="GO" id="GO:0007166">
    <property type="term" value="P:cell surface receptor signaling pathway"/>
    <property type="evidence" value="ECO:0007669"/>
    <property type="project" value="UniProtKB-ARBA"/>
</dbReference>
<keyword evidence="11 13" id="KW-0539">Nucleus</keyword>
<dbReference type="Gene3D" id="2.60.40.630">
    <property type="entry name" value="STAT transcription factor, DNA-binding domain"/>
    <property type="match status" value="1"/>
</dbReference>
<dbReference type="PANTHER" id="PTHR11801">
    <property type="entry name" value="SIGNAL TRANSDUCER AND ACTIVATOR OF TRANSCRIPTION"/>
    <property type="match status" value="1"/>
</dbReference>
<keyword evidence="8 13" id="KW-0238">DNA-binding</keyword>
<dbReference type="SUPFAM" id="SSF48092">
    <property type="entry name" value="Transcription factor STAT-4 N-domain"/>
    <property type="match status" value="1"/>
</dbReference>
<dbReference type="SMART" id="SM00964">
    <property type="entry name" value="STAT_int"/>
    <property type="match status" value="1"/>
</dbReference>
<dbReference type="InterPro" id="IPR015988">
    <property type="entry name" value="STAT_TF_CC"/>
</dbReference>
<keyword evidence="5 13" id="KW-0597">Phosphoprotein</keyword>
<evidence type="ECO:0000256" key="10">
    <source>
        <dbReference type="ARBA" id="ARBA00023163"/>
    </source>
</evidence>
<dbReference type="Proteomes" id="UP001154078">
    <property type="component" value="Chromosome 5"/>
</dbReference>
<evidence type="ECO:0000256" key="1">
    <source>
        <dbReference type="ARBA" id="ARBA00004123"/>
    </source>
</evidence>
<dbReference type="Pfam" id="PF02865">
    <property type="entry name" value="STAT_int"/>
    <property type="match status" value="1"/>
</dbReference>
<dbReference type="Gene3D" id="3.30.505.10">
    <property type="entry name" value="SH2 domain"/>
    <property type="match status" value="1"/>
</dbReference>
<dbReference type="GO" id="GO:0005737">
    <property type="term" value="C:cytoplasm"/>
    <property type="evidence" value="ECO:0007669"/>
    <property type="project" value="UniProtKB-SubCell"/>
</dbReference>
<dbReference type="EMBL" id="OV121136">
    <property type="protein sequence ID" value="CAH0557719.1"/>
    <property type="molecule type" value="Genomic_DNA"/>
</dbReference>
<evidence type="ECO:0000256" key="9">
    <source>
        <dbReference type="ARBA" id="ARBA00023159"/>
    </source>
</evidence>
<comment type="subunit">
    <text evidence="12">Forms a homodimer or a heterodimer with a related family member.</text>
</comment>
<dbReference type="InterPro" id="IPR008967">
    <property type="entry name" value="p53-like_TF_DNA-bd_sf"/>
</dbReference>
<dbReference type="FunFam" id="1.10.238.10:FF:000029">
    <property type="entry name" value="Signal transducer and transcription activator 6"/>
    <property type="match status" value="1"/>
</dbReference>
<dbReference type="InterPro" id="IPR048988">
    <property type="entry name" value="STAT_linker"/>
</dbReference>
<dbReference type="OrthoDB" id="19300at2759"/>
<keyword evidence="10 13" id="KW-0804">Transcription</keyword>
<dbReference type="SUPFAM" id="SSF55550">
    <property type="entry name" value="SH2 domain"/>
    <property type="match status" value="1"/>
</dbReference>
<dbReference type="FunFam" id="2.60.40.630:FF:000003">
    <property type="entry name" value="Signal transducer and transcription activator 6"/>
    <property type="match status" value="1"/>
</dbReference>
<evidence type="ECO:0000313" key="15">
    <source>
        <dbReference type="EMBL" id="CAH0557719.1"/>
    </source>
</evidence>
<evidence type="ECO:0000256" key="3">
    <source>
        <dbReference type="ARBA" id="ARBA00005586"/>
    </source>
</evidence>
<dbReference type="InterPro" id="IPR036535">
    <property type="entry name" value="STAT_N_sf"/>
</dbReference>
<evidence type="ECO:0000256" key="12">
    <source>
        <dbReference type="ARBA" id="ARBA00064301"/>
    </source>
</evidence>
<dbReference type="InterPro" id="IPR013799">
    <property type="entry name" value="STAT_TF_prot_interaction"/>
</dbReference>
<evidence type="ECO:0000256" key="8">
    <source>
        <dbReference type="ARBA" id="ARBA00023125"/>
    </source>
</evidence>
<dbReference type="SUPFAM" id="SSF47655">
    <property type="entry name" value="STAT"/>
    <property type="match status" value="1"/>
</dbReference>
<comment type="subcellular location">
    <subcellularLocation>
        <location evidence="2 13">Cytoplasm</location>
    </subcellularLocation>
    <subcellularLocation>
        <location evidence="1 13">Nucleus</location>
    </subcellularLocation>
</comment>
<dbReference type="Pfam" id="PF01017">
    <property type="entry name" value="STAT_alpha"/>
    <property type="match status" value="1"/>
</dbReference>
<evidence type="ECO:0000256" key="6">
    <source>
        <dbReference type="ARBA" id="ARBA00022999"/>
    </source>
</evidence>
<evidence type="ECO:0000256" key="11">
    <source>
        <dbReference type="ARBA" id="ARBA00023242"/>
    </source>
</evidence>
<dbReference type="Pfam" id="PF02864">
    <property type="entry name" value="STAT_bind"/>
    <property type="match status" value="1"/>
</dbReference>
<reference evidence="15" key="1">
    <citation type="submission" date="2021-12" db="EMBL/GenBank/DDBJ databases">
        <authorList>
            <person name="King R."/>
        </authorList>
    </citation>
    <scope>NUCLEOTIDE SEQUENCE</scope>
</reference>
<evidence type="ECO:0000256" key="5">
    <source>
        <dbReference type="ARBA" id="ARBA00022553"/>
    </source>
</evidence>
<protein>
    <recommendedName>
        <fullName evidence="13">Signal transducer and activator of transcription</fullName>
    </recommendedName>
</protein>
<evidence type="ECO:0000259" key="14">
    <source>
        <dbReference type="SMART" id="SM00964"/>
    </source>
</evidence>
<feature type="domain" description="STAT transcription factor protein interaction" evidence="14">
    <location>
        <begin position="2"/>
        <end position="122"/>
    </location>
</feature>
<name>A0A9P0FID3_BRAAE</name>
<dbReference type="GO" id="GO:0001228">
    <property type="term" value="F:DNA-binding transcription activator activity, RNA polymerase II-specific"/>
    <property type="evidence" value="ECO:0007669"/>
    <property type="project" value="UniProtKB-ARBA"/>
</dbReference>
<gene>
    <name evidence="15" type="ORF">MELIAE_LOCUS8367</name>
</gene>
<dbReference type="Pfam" id="PF21354">
    <property type="entry name" value="STAT_linker"/>
    <property type="match status" value="1"/>
</dbReference>
<dbReference type="Gene3D" id="1.10.238.10">
    <property type="entry name" value="EF-hand"/>
    <property type="match status" value="1"/>
</dbReference>
<dbReference type="InterPro" id="IPR013801">
    <property type="entry name" value="STAT_TF_DNA-bd"/>
</dbReference>
<dbReference type="InterPro" id="IPR013800">
    <property type="entry name" value="STAT_TF_alpha"/>
</dbReference>
<dbReference type="SUPFAM" id="SSF49417">
    <property type="entry name" value="p53-like transcription factors"/>
    <property type="match status" value="1"/>
</dbReference>
<keyword evidence="6 13" id="KW-0727">SH2 domain</keyword>
<dbReference type="InterPro" id="IPR036860">
    <property type="entry name" value="SH2_dom_sf"/>
</dbReference>
<comment type="similarity">
    <text evidence="3 13">Belongs to the transcription factor STAT family.</text>
</comment>
<dbReference type="GO" id="GO:0000977">
    <property type="term" value="F:RNA polymerase II transcription regulatory region sequence-specific DNA binding"/>
    <property type="evidence" value="ECO:0007669"/>
    <property type="project" value="UniProtKB-ARBA"/>
</dbReference>
<organism evidence="15 16">
    <name type="scientific">Brassicogethes aeneus</name>
    <name type="common">Rape pollen beetle</name>
    <name type="synonym">Meligethes aeneus</name>
    <dbReference type="NCBI Taxonomy" id="1431903"/>
    <lineage>
        <taxon>Eukaryota</taxon>
        <taxon>Metazoa</taxon>
        <taxon>Ecdysozoa</taxon>
        <taxon>Arthropoda</taxon>
        <taxon>Hexapoda</taxon>
        <taxon>Insecta</taxon>
        <taxon>Pterygota</taxon>
        <taxon>Neoptera</taxon>
        <taxon>Endopterygota</taxon>
        <taxon>Coleoptera</taxon>
        <taxon>Polyphaga</taxon>
        <taxon>Cucujiformia</taxon>
        <taxon>Nitidulidae</taxon>
        <taxon>Meligethinae</taxon>
        <taxon>Brassicogethes</taxon>
    </lineage>
</organism>
<keyword evidence="7 13" id="KW-0805">Transcription regulation</keyword>
<evidence type="ECO:0000256" key="13">
    <source>
        <dbReference type="RuleBase" id="RU046415"/>
    </source>
</evidence>
<evidence type="ECO:0000256" key="4">
    <source>
        <dbReference type="ARBA" id="ARBA00022490"/>
    </source>
</evidence>
<dbReference type="GO" id="GO:0005634">
    <property type="term" value="C:nucleus"/>
    <property type="evidence" value="ECO:0007669"/>
    <property type="project" value="UniProtKB-SubCell"/>
</dbReference>
<accession>A0A9P0FID3</accession>
<evidence type="ECO:0000256" key="2">
    <source>
        <dbReference type="ARBA" id="ARBA00004496"/>
    </source>
</evidence>
<dbReference type="Gene3D" id="1.20.1050.20">
    <property type="entry name" value="STAT transcription factor, all-alpha domain"/>
    <property type="match status" value="1"/>
</dbReference>
<dbReference type="CDD" id="cd09919">
    <property type="entry name" value="SH2_STAT_family"/>
    <property type="match status" value="1"/>
</dbReference>
<keyword evidence="9 13" id="KW-0010">Activator</keyword>
<dbReference type="InterPro" id="IPR000980">
    <property type="entry name" value="SH2"/>
</dbReference>
<dbReference type="InterPro" id="IPR012345">
    <property type="entry name" value="STAT_TF_DNA-bd_N"/>
</dbReference>
<dbReference type="AlphaFoldDB" id="A0A9P0FID3"/>